<organism evidence="6 7">
    <name type="scientific">Mesorhizobium robiniae</name>
    <dbReference type="NCBI Taxonomy" id="559315"/>
    <lineage>
        <taxon>Bacteria</taxon>
        <taxon>Pseudomonadati</taxon>
        <taxon>Pseudomonadota</taxon>
        <taxon>Alphaproteobacteria</taxon>
        <taxon>Hyphomicrobiales</taxon>
        <taxon>Phyllobacteriaceae</taxon>
        <taxon>Mesorhizobium</taxon>
    </lineage>
</organism>
<feature type="domain" description="FAD-dependent oxidoreductase 2 FAD-binding" evidence="5">
    <location>
        <begin position="22"/>
        <end position="519"/>
    </location>
</feature>
<keyword evidence="2" id="KW-0285">Flavoprotein</keyword>
<gene>
    <name evidence="6" type="ORF">ABID19_001967</name>
</gene>
<comment type="cofactor">
    <cofactor evidence="1">
        <name>FAD</name>
        <dbReference type="ChEBI" id="CHEBI:57692"/>
    </cofactor>
</comment>
<protein>
    <submittedName>
        <fullName evidence="6">3-oxosteroid 1-dehydrogenase</fullName>
        <ecNumber evidence="6">1.3.99.4</ecNumber>
    </submittedName>
</protein>
<keyword evidence="3" id="KW-0274">FAD</keyword>
<dbReference type="PANTHER" id="PTHR43400:SF10">
    <property type="entry name" value="3-OXOSTEROID 1-DEHYDROGENASE"/>
    <property type="match status" value="1"/>
</dbReference>
<evidence type="ECO:0000259" key="5">
    <source>
        <dbReference type="Pfam" id="PF00890"/>
    </source>
</evidence>
<accession>A0ABV2GL87</accession>
<evidence type="ECO:0000313" key="6">
    <source>
        <dbReference type="EMBL" id="MET3578942.1"/>
    </source>
</evidence>
<dbReference type="InterPro" id="IPR036188">
    <property type="entry name" value="FAD/NAD-bd_sf"/>
</dbReference>
<evidence type="ECO:0000256" key="4">
    <source>
        <dbReference type="ARBA" id="ARBA00023002"/>
    </source>
</evidence>
<dbReference type="InterPro" id="IPR050315">
    <property type="entry name" value="FAD-oxidoreductase_2"/>
</dbReference>
<evidence type="ECO:0000256" key="3">
    <source>
        <dbReference type="ARBA" id="ARBA00022827"/>
    </source>
</evidence>
<dbReference type="GO" id="GO:0047571">
    <property type="term" value="F:3-oxosteroid 1-dehydrogenase activity"/>
    <property type="evidence" value="ECO:0007669"/>
    <property type="project" value="UniProtKB-EC"/>
</dbReference>
<evidence type="ECO:0000256" key="1">
    <source>
        <dbReference type="ARBA" id="ARBA00001974"/>
    </source>
</evidence>
<comment type="caution">
    <text evidence="6">The sequence shown here is derived from an EMBL/GenBank/DDBJ whole genome shotgun (WGS) entry which is preliminary data.</text>
</comment>
<name>A0ABV2GL87_9HYPH</name>
<dbReference type="RefSeq" id="WP_354490011.1">
    <property type="nucleotide sequence ID" value="NZ_JBEPMC010000003.1"/>
</dbReference>
<dbReference type="SUPFAM" id="SSF51905">
    <property type="entry name" value="FAD/NAD(P)-binding domain"/>
    <property type="match status" value="1"/>
</dbReference>
<sequence>MPARHADRDLMETKMSEDVETDVIVVGSGAAALVAALRSAVCGASVLVIEKTGKIGGTSAMSGGMTWIPANRLMLEAGYTDSEAEALTYIQATAPKGWSATEDTLWEAQVLNGPRMLDFILEKSAVRFVIADVPDPHMELPGAKEKGRLLAPDVANGRRLGRYFKLIRNSTIPQDLTYDESVKAEMFRHPFRAYLRHAGTIAGRWLSKTRGKGNALIMGLLSGCLAAGCRLKLNARAVELTTDEMGSVTGVIVETAGRRERFRARKGVILATGGFEWDSELLHTNFPGNAEFLSSPSTNTGDGLKMAVKIGAATAHMNQANIMLQPPVYYEKSLHGLPLRIHAEPDAIFVDADGRRFASEYEFNVADWTVRDTDQGRWLKRPAWVVSHWPMVQRAWLIRWYKRYKPGWLVTAGSLDELAVKTGLPAEPLKETVARFNRFAVIGVDADFHRGAASDYEARLAASVGLMSPINQPPFVAYEFRPSILGTKGGIRTNEKGQALRSDGTAISGLYCAGNVMANPIGMRTPSQVGTTLGQYMTWGYICANALLNANR</sequence>
<dbReference type="Pfam" id="PF00890">
    <property type="entry name" value="FAD_binding_2"/>
    <property type="match status" value="1"/>
</dbReference>
<dbReference type="PANTHER" id="PTHR43400">
    <property type="entry name" value="FUMARATE REDUCTASE"/>
    <property type="match status" value="1"/>
</dbReference>
<dbReference type="InterPro" id="IPR003953">
    <property type="entry name" value="FAD-dep_OxRdtase_2_FAD-bd"/>
</dbReference>
<reference evidence="6 7" key="1">
    <citation type="submission" date="2024-06" db="EMBL/GenBank/DDBJ databases">
        <title>Genomic Encyclopedia of Type Strains, Phase IV (KMG-IV): sequencing the most valuable type-strain genomes for metagenomic binning, comparative biology and taxonomic classification.</title>
        <authorList>
            <person name="Goeker M."/>
        </authorList>
    </citation>
    <scope>NUCLEOTIDE SEQUENCE [LARGE SCALE GENOMIC DNA]</scope>
    <source>
        <strain evidence="6 7">DSM 100022</strain>
    </source>
</reference>
<dbReference type="InterPro" id="IPR027477">
    <property type="entry name" value="Succ_DH/fumarate_Rdtase_cat_sf"/>
</dbReference>
<keyword evidence="7" id="KW-1185">Reference proteome</keyword>
<evidence type="ECO:0000313" key="7">
    <source>
        <dbReference type="Proteomes" id="UP001549204"/>
    </source>
</evidence>
<dbReference type="EMBL" id="JBEPMC010000003">
    <property type="protein sequence ID" value="MET3578942.1"/>
    <property type="molecule type" value="Genomic_DNA"/>
</dbReference>
<evidence type="ECO:0000256" key="2">
    <source>
        <dbReference type="ARBA" id="ARBA00022630"/>
    </source>
</evidence>
<dbReference type="Gene3D" id="3.50.50.60">
    <property type="entry name" value="FAD/NAD(P)-binding domain"/>
    <property type="match status" value="2"/>
</dbReference>
<dbReference type="SUPFAM" id="SSF56425">
    <property type="entry name" value="Succinate dehydrogenase/fumarate reductase flavoprotein, catalytic domain"/>
    <property type="match status" value="1"/>
</dbReference>
<keyword evidence="4 6" id="KW-0560">Oxidoreductase</keyword>
<proteinExistence type="predicted"/>
<dbReference type="EC" id="1.3.99.4" evidence="6"/>
<dbReference type="Proteomes" id="UP001549204">
    <property type="component" value="Unassembled WGS sequence"/>
</dbReference>